<proteinExistence type="inferred from homology"/>
<evidence type="ECO:0000256" key="14">
    <source>
        <dbReference type="ARBA" id="ARBA00023014"/>
    </source>
</evidence>
<dbReference type="InterPro" id="IPR020050">
    <property type="entry name" value="FO_synthase_su2"/>
</dbReference>
<dbReference type="GO" id="GO:0141093">
    <property type="term" value="F:5-amino-6-(D-ribitylamino)uracil--L-tyrosine 4-hydroxyphenyl transferase activity"/>
    <property type="evidence" value="ECO:0007669"/>
    <property type="project" value="UniProtKB-EC"/>
</dbReference>
<dbReference type="SMART" id="SM00729">
    <property type="entry name" value="Elp3"/>
    <property type="match status" value="2"/>
</dbReference>
<evidence type="ECO:0000256" key="5">
    <source>
        <dbReference type="ARBA" id="ARBA00010826"/>
    </source>
</evidence>
<keyword evidence="11" id="KW-0949">S-adenosyl-L-methionine</keyword>
<dbReference type="Pfam" id="PF04055">
    <property type="entry name" value="Radical_SAM"/>
    <property type="match status" value="2"/>
</dbReference>
<dbReference type="Gene3D" id="3.20.20.70">
    <property type="entry name" value="Aldolase class I"/>
    <property type="match status" value="2"/>
</dbReference>
<evidence type="ECO:0000256" key="9">
    <source>
        <dbReference type="ARBA" id="ARBA00022485"/>
    </source>
</evidence>
<comment type="pathway">
    <text evidence="3">Cofactor biosynthesis; coenzyme F0 biosynthesis.</text>
</comment>
<name>A0A5S9MRN1_9GAMM</name>
<dbReference type="InterPro" id="IPR007197">
    <property type="entry name" value="rSAM"/>
</dbReference>
<evidence type="ECO:0000259" key="19">
    <source>
        <dbReference type="PROSITE" id="PS51918"/>
    </source>
</evidence>
<dbReference type="SFLD" id="SFLDF00294">
    <property type="entry name" value="7_8-didemethyl-8-hydroxy-5-dea"/>
    <property type="match status" value="1"/>
</dbReference>
<feature type="domain" description="Radical SAM core" evidence="19">
    <location>
        <begin position="47"/>
        <end position="292"/>
    </location>
</feature>
<evidence type="ECO:0000256" key="7">
    <source>
        <dbReference type="ARBA" id="ARBA00012289"/>
    </source>
</evidence>
<dbReference type="NCBIfam" id="TIGR03551">
    <property type="entry name" value="F420_cofH"/>
    <property type="match status" value="1"/>
</dbReference>
<dbReference type="UniPathway" id="UPA00072"/>
<evidence type="ECO:0000256" key="17">
    <source>
        <dbReference type="ARBA" id="ARBA00048974"/>
    </source>
</evidence>
<dbReference type="Proteomes" id="UP000435877">
    <property type="component" value="Unassembled WGS sequence"/>
</dbReference>
<dbReference type="InterPro" id="IPR019940">
    <property type="entry name" value="CofH_family"/>
</dbReference>
<evidence type="ECO:0000256" key="12">
    <source>
        <dbReference type="ARBA" id="ARBA00022723"/>
    </source>
</evidence>
<dbReference type="GO" id="GO:0051539">
    <property type="term" value="F:4 iron, 4 sulfur cluster binding"/>
    <property type="evidence" value="ECO:0007669"/>
    <property type="project" value="UniProtKB-KW"/>
</dbReference>
<evidence type="ECO:0000313" key="21">
    <source>
        <dbReference type="EMBL" id="CAA0086029.1"/>
    </source>
</evidence>
<evidence type="ECO:0000256" key="4">
    <source>
        <dbReference type="ARBA" id="ARBA00010051"/>
    </source>
</evidence>
<feature type="domain" description="Radical SAM core" evidence="19">
    <location>
        <begin position="467"/>
        <end position="705"/>
    </location>
</feature>
<dbReference type="Proteomes" id="UP000439591">
    <property type="component" value="Unassembled WGS sequence"/>
</dbReference>
<dbReference type="NCBIfam" id="NF004884">
    <property type="entry name" value="PRK06245.1"/>
    <property type="match status" value="1"/>
</dbReference>
<gene>
    <name evidence="20" type="primary">fbiC</name>
    <name evidence="21" type="ORF">IHBHHGIJ_00949</name>
    <name evidence="20" type="ORF">KFEGEMFD_00202</name>
</gene>
<reference evidence="22 23" key="1">
    <citation type="submission" date="2019-11" db="EMBL/GenBank/DDBJ databases">
        <authorList>
            <person name="Holert J."/>
        </authorList>
    </citation>
    <scope>NUCLEOTIDE SEQUENCE [LARGE SCALE GENOMIC DNA]</scope>
    <source>
        <strain evidence="20">BC3_2A</strain>
        <strain evidence="21">SB11_1A</strain>
    </source>
</reference>
<keyword evidence="22" id="KW-1185">Reference proteome</keyword>
<dbReference type="InterPro" id="IPR013785">
    <property type="entry name" value="Aldolase_TIM"/>
</dbReference>
<dbReference type="CDD" id="cd01335">
    <property type="entry name" value="Radical_SAM"/>
    <property type="match status" value="2"/>
</dbReference>
<comment type="similarity">
    <text evidence="4">In the C-terminal section; belongs to the radical SAM superfamily. CofH family.</text>
</comment>
<protein>
    <recommendedName>
        <fullName evidence="8">FO synthase</fullName>
        <ecNumber evidence="7">2.5.1.147</ecNumber>
        <ecNumber evidence="6">4.3.1.32</ecNumber>
    </recommendedName>
</protein>
<dbReference type="Pfam" id="PF19288">
    <property type="entry name" value="CofH_C"/>
    <property type="match status" value="1"/>
</dbReference>
<evidence type="ECO:0000256" key="18">
    <source>
        <dbReference type="SAM" id="MobiDB-lite"/>
    </source>
</evidence>
<dbReference type="EMBL" id="CACSIM010000001">
    <property type="protein sequence ID" value="CAA0079668.1"/>
    <property type="molecule type" value="Genomic_DNA"/>
</dbReference>
<evidence type="ECO:0000313" key="20">
    <source>
        <dbReference type="EMBL" id="CAA0079668.1"/>
    </source>
</evidence>
<dbReference type="InterPro" id="IPR045567">
    <property type="entry name" value="CofH/MnqC-like_C"/>
</dbReference>
<evidence type="ECO:0000256" key="2">
    <source>
        <dbReference type="ARBA" id="ARBA00003692"/>
    </source>
</evidence>
<comment type="function">
    <text evidence="2">Catalyzes the radical-mediated synthesis of 7,8-didemethyl-8-hydroxy-5-deazariboflavin (FO) from 5-amino-6-(D-ribitylamino)uracil and L-tyrosine.</text>
</comment>
<evidence type="ECO:0000256" key="11">
    <source>
        <dbReference type="ARBA" id="ARBA00022691"/>
    </source>
</evidence>
<evidence type="ECO:0000256" key="6">
    <source>
        <dbReference type="ARBA" id="ARBA00012126"/>
    </source>
</evidence>
<dbReference type="HAMAP" id="MF_01612">
    <property type="entry name" value="FO_synth_sub2"/>
    <property type="match status" value="1"/>
</dbReference>
<dbReference type="InterPro" id="IPR006638">
    <property type="entry name" value="Elp3/MiaA/NifB-like_rSAM"/>
</dbReference>
<dbReference type="PANTHER" id="PTHR43076">
    <property type="entry name" value="FO SYNTHASE (COFH)"/>
    <property type="match status" value="1"/>
</dbReference>
<evidence type="ECO:0000256" key="10">
    <source>
        <dbReference type="ARBA" id="ARBA00022679"/>
    </source>
</evidence>
<dbReference type="SUPFAM" id="SSF102114">
    <property type="entry name" value="Radical SAM enzymes"/>
    <property type="match status" value="2"/>
</dbReference>
<dbReference type="PROSITE" id="PS51918">
    <property type="entry name" value="RADICAL_SAM"/>
    <property type="match status" value="2"/>
</dbReference>
<dbReference type="RefSeq" id="WP_159267601.1">
    <property type="nucleotide sequence ID" value="NZ_CACSIK010000001.1"/>
</dbReference>
<dbReference type="OrthoDB" id="9802027at2"/>
<evidence type="ECO:0000256" key="16">
    <source>
        <dbReference type="ARBA" id="ARBA00048468"/>
    </source>
</evidence>
<dbReference type="SFLD" id="SFLDG01388">
    <property type="entry name" value="7_8-didemethyl-8-hydroxy-5-dea"/>
    <property type="match status" value="2"/>
</dbReference>
<evidence type="ECO:0000256" key="13">
    <source>
        <dbReference type="ARBA" id="ARBA00023004"/>
    </source>
</evidence>
<evidence type="ECO:0000313" key="23">
    <source>
        <dbReference type="Proteomes" id="UP000439591"/>
    </source>
</evidence>
<dbReference type="GO" id="GO:0046872">
    <property type="term" value="F:metal ion binding"/>
    <property type="evidence" value="ECO:0007669"/>
    <property type="project" value="UniProtKB-KW"/>
</dbReference>
<dbReference type="AlphaFoldDB" id="A0A5S9MRN1"/>
<evidence type="ECO:0000256" key="8">
    <source>
        <dbReference type="ARBA" id="ARBA00022220"/>
    </source>
</evidence>
<dbReference type="EC" id="2.5.1.147" evidence="7"/>
<dbReference type="InterPro" id="IPR019939">
    <property type="entry name" value="CofG_family"/>
</dbReference>
<dbReference type="PANTHER" id="PTHR43076:SF1">
    <property type="entry name" value="LIPOYL SYNTHASE 2"/>
    <property type="match status" value="1"/>
</dbReference>
<dbReference type="NCBIfam" id="TIGR00423">
    <property type="entry name" value="CofH family radical SAM protein"/>
    <property type="match status" value="1"/>
</dbReference>
<accession>A0A5S9MRN1</accession>
<keyword evidence="15" id="KW-0456">Lyase</keyword>
<dbReference type="NCBIfam" id="TIGR03550">
    <property type="entry name" value="F420_cofG"/>
    <property type="match status" value="1"/>
</dbReference>
<feature type="region of interest" description="Disordered" evidence="18">
    <location>
        <begin position="801"/>
        <end position="821"/>
    </location>
</feature>
<evidence type="ECO:0000313" key="22">
    <source>
        <dbReference type="Proteomes" id="UP000435877"/>
    </source>
</evidence>
<dbReference type="SFLD" id="SFLDF00343">
    <property type="entry name" value="aminofutalosine_synthase_(mqnE"/>
    <property type="match status" value="1"/>
</dbReference>
<keyword evidence="13" id="KW-0408">Iron</keyword>
<keyword evidence="10 20" id="KW-0808">Transferase</keyword>
<comment type="cofactor">
    <cofactor evidence="1">
        <name>[4Fe-4S] cluster</name>
        <dbReference type="ChEBI" id="CHEBI:49883"/>
    </cofactor>
</comment>
<dbReference type="SFLD" id="SFLDG01389">
    <property type="entry name" value="menaquinone_synthsis_involved"/>
    <property type="match status" value="1"/>
</dbReference>
<dbReference type="SFLD" id="SFLDG01064">
    <property type="entry name" value="F420__menaquinone_cofactor_bio"/>
    <property type="match status" value="3"/>
</dbReference>
<sequence length="821" mass="90551">MLDAIIENIPQDGLGSEQALLLADITETELLMAAATTLRDRGFYNGISYSRKVFIPLTHLCRDVCHYCTFAKTPKKIEQAYLPVEQVLAQVKVAESMGCKEALFTLGEKPELRYKAARDALEEMGFSSTLEYLAHVASRVLEETNVLPHINAGCMDEAEIAMLRPVSASMGIMLESASKRLCEKGMPHYGSPDKDPELRLETIARAGQAKVPFTSGILIGIGETRRERVMSLLALRDLHKTYGHIQEIIIQNFRAKPNTKMALAPEPDLNELLWTIAVARLIFGAQMSIQAPPNLSPGVLPQLLAAGLNDWGGVSPLSPDFVNPEAPWPHLETLANETAIAGKYLHERLTIYPRYVRDYTRWLDPALHTKVLHYSDGQGLPKEDRWVAGQNVDAPQLDLALIQQNPESIKSTSAVSSDINVLLERAMNAEALNESEIVRLFSARGSDFSAVCRAADELRKRRCGDQVSYVVTRNINYTNVCYFKCQFCAFSKGKLSENLRGRPYDLSGEEISRRAIEAWQRGASEVCMQGGIHPEYTGQTYLDILATLRSATPDMHIHAFSPLEVWQGAETLGLELEHYLQQLKDAGLHTLPGTAAEVLDDDVRAVLCPDKINTEQWLAVMAAAHKVGLRSTATIMYGHVDSYSSWARHLLAVRALQIKTGGFTEFVPLPFVPPEAPIYLKGKARRGPSFREAILMHAVARLVFNGVIDNIQASWVKMGEQGVEALLNAGVNDLGGTLMNETITRAAGAVHGQEAAPKLMEARIARAGRQPFQRNTLYGAADAAQRQRSYVAPPLDEVVNTPAHKYERSKLSQNDGLIAAG</sequence>
<dbReference type="InterPro" id="IPR034405">
    <property type="entry name" value="F420"/>
</dbReference>
<keyword evidence="9" id="KW-0004">4Fe-4S</keyword>
<organism evidence="20 23">
    <name type="scientific">Zhongshania aliphaticivorans</name>
    <dbReference type="NCBI Taxonomy" id="1470434"/>
    <lineage>
        <taxon>Bacteria</taxon>
        <taxon>Pseudomonadati</taxon>
        <taxon>Pseudomonadota</taxon>
        <taxon>Gammaproteobacteria</taxon>
        <taxon>Cellvibrionales</taxon>
        <taxon>Spongiibacteraceae</taxon>
        <taxon>Zhongshania</taxon>
    </lineage>
</organism>
<keyword evidence="14" id="KW-0411">Iron-sulfur</keyword>
<keyword evidence="12" id="KW-0479">Metal-binding</keyword>
<dbReference type="GO" id="GO:0044689">
    <property type="term" value="F:7,8-didemethyl-8-hydroxy-5-deazariboflavin synthase activity"/>
    <property type="evidence" value="ECO:0007669"/>
    <property type="project" value="UniProtKB-EC"/>
</dbReference>
<dbReference type="HAMAP" id="MF_01611">
    <property type="entry name" value="FO_synth_sub1"/>
    <property type="match status" value="1"/>
</dbReference>
<evidence type="ECO:0000256" key="3">
    <source>
        <dbReference type="ARBA" id="ARBA00004712"/>
    </source>
</evidence>
<evidence type="ECO:0000256" key="15">
    <source>
        <dbReference type="ARBA" id="ARBA00023239"/>
    </source>
</evidence>
<dbReference type="EC" id="4.3.1.32" evidence="6"/>
<comment type="similarity">
    <text evidence="5">In the N-terminal section; belongs to the radical SAM superfamily. CofG family.</text>
</comment>
<dbReference type="SFLD" id="SFLDS00029">
    <property type="entry name" value="Radical_SAM"/>
    <property type="match status" value="3"/>
</dbReference>
<evidence type="ECO:0000256" key="1">
    <source>
        <dbReference type="ARBA" id="ARBA00001966"/>
    </source>
</evidence>
<dbReference type="InterPro" id="IPR058240">
    <property type="entry name" value="rSAM_sf"/>
</dbReference>
<comment type="catalytic activity">
    <reaction evidence="16">
        <text>5-amino-6-(D-ribitylamino)uracil + L-tyrosine + S-adenosyl-L-methionine = 5-amino-5-(4-hydroxybenzyl)-6-(D-ribitylimino)-5,6-dihydrouracil + 2-iminoacetate + 5'-deoxyadenosine + L-methionine + H(+)</text>
        <dbReference type="Rhea" id="RHEA:55200"/>
        <dbReference type="ChEBI" id="CHEBI:15378"/>
        <dbReference type="ChEBI" id="CHEBI:15934"/>
        <dbReference type="ChEBI" id="CHEBI:17319"/>
        <dbReference type="ChEBI" id="CHEBI:57844"/>
        <dbReference type="ChEBI" id="CHEBI:58315"/>
        <dbReference type="ChEBI" id="CHEBI:59789"/>
        <dbReference type="ChEBI" id="CHEBI:77846"/>
        <dbReference type="ChEBI" id="CHEBI:85936"/>
        <dbReference type="EC" id="2.5.1.147"/>
    </reaction>
</comment>
<dbReference type="EMBL" id="CACSIK010000001">
    <property type="protein sequence ID" value="CAA0086029.1"/>
    <property type="molecule type" value="Genomic_DNA"/>
</dbReference>
<comment type="catalytic activity">
    <reaction evidence="17">
        <text>5-amino-5-(4-hydroxybenzyl)-6-(D-ribitylimino)-5,6-dihydrouracil + S-adenosyl-L-methionine = 7,8-didemethyl-8-hydroxy-5-deazariboflavin + 5'-deoxyadenosine + L-methionine + NH4(+) + H(+)</text>
        <dbReference type="Rhea" id="RHEA:55204"/>
        <dbReference type="ChEBI" id="CHEBI:15378"/>
        <dbReference type="ChEBI" id="CHEBI:17319"/>
        <dbReference type="ChEBI" id="CHEBI:28938"/>
        <dbReference type="ChEBI" id="CHEBI:57844"/>
        <dbReference type="ChEBI" id="CHEBI:59789"/>
        <dbReference type="ChEBI" id="CHEBI:59904"/>
        <dbReference type="ChEBI" id="CHEBI:85936"/>
        <dbReference type="EC" id="4.3.1.32"/>
    </reaction>
</comment>